<sequence length="577" mass="65541">MGAVPQPGSGTEIDYAKDPKIFAISPPFPTKYIKLEIRGDECSVSEERDLGSLATGPNELRSAAVGVPDVAQIYIVEMGGTLEETKALVDLLPPYVSGPGFLTKHFQGRGGLSLLRSVESANSFWIHWPRLVRQESDVWEDEERIRVGKFWNLDTYRGRDPSDLVQHHRRHYGWPEYPRRGYDFISKFKTENQSGVYHAAHECVAFHHTSVSGEGGWIGYLFVDPIRHHRVLGVTYGRINDNENIATVTKRECFIDDLRPIERFRDAIREANNSHDIEGRENTPYSIKALITRIAHNDILEVLDSMSKSLDDIELSLHDDSILRDCVAIWRVRLGKWRNTIFHQERVLRLIRKNLEEDRQAPQTESESRLDKDLQTLQGELCEVRLRIDYVFQSLMSAMSILESHKAIEQAEGVSKLTYLAFIFIPPSLVATVFGMNVVEFEDKLTWIAWLLTTACVMLVTYLALYRKEILNQWRHTLQLITSQKAKGFRKLAVLKIESNRLISFLVAAAVLAVIGVGTWRLVLSDLSVGSKIAIGICVVWAPILAIVIIVASAWIPAAGLHGALRKRRRRVETWGR</sequence>
<dbReference type="InterPro" id="IPR045863">
    <property type="entry name" value="CorA_TM1_TM2"/>
</dbReference>
<evidence type="ECO:0000256" key="5">
    <source>
        <dbReference type="SAM" id="Phobius"/>
    </source>
</evidence>
<dbReference type="GO" id="GO:0016020">
    <property type="term" value="C:membrane"/>
    <property type="evidence" value="ECO:0007669"/>
    <property type="project" value="UniProtKB-SubCell"/>
</dbReference>
<evidence type="ECO:0000256" key="3">
    <source>
        <dbReference type="ARBA" id="ARBA00022989"/>
    </source>
</evidence>
<dbReference type="AlphaFoldDB" id="A0AAV9GA97"/>
<keyword evidence="4 5" id="KW-0472">Membrane</keyword>
<feature type="transmembrane region" description="Helical" evidence="5">
    <location>
        <begin position="533"/>
        <end position="561"/>
    </location>
</feature>
<dbReference type="EMBL" id="MU865966">
    <property type="protein sequence ID" value="KAK4445315.1"/>
    <property type="molecule type" value="Genomic_DNA"/>
</dbReference>
<organism evidence="6 7">
    <name type="scientific">Podospora aff. communis PSN243</name>
    <dbReference type="NCBI Taxonomy" id="3040156"/>
    <lineage>
        <taxon>Eukaryota</taxon>
        <taxon>Fungi</taxon>
        <taxon>Dikarya</taxon>
        <taxon>Ascomycota</taxon>
        <taxon>Pezizomycotina</taxon>
        <taxon>Sordariomycetes</taxon>
        <taxon>Sordariomycetidae</taxon>
        <taxon>Sordariales</taxon>
        <taxon>Podosporaceae</taxon>
        <taxon>Podospora</taxon>
    </lineage>
</organism>
<feature type="transmembrane region" description="Helical" evidence="5">
    <location>
        <begin position="502"/>
        <end position="521"/>
    </location>
</feature>
<dbReference type="Gene3D" id="1.20.58.340">
    <property type="entry name" value="Magnesium transport protein CorA, transmembrane region"/>
    <property type="match status" value="1"/>
</dbReference>
<reference evidence="6" key="1">
    <citation type="journal article" date="2023" name="Mol. Phylogenet. Evol.">
        <title>Genome-scale phylogeny and comparative genomics of the fungal order Sordariales.</title>
        <authorList>
            <person name="Hensen N."/>
            <person name="Bonometti L."/>
            <person name="Westerberg I."/>
            <person name="Brannstrom I.O."/>
            <person name="Guillou S."/>
            <person name="Cros-Aarteil S."/>
            <person name="Calhoun S."/>
            <person name="Haridas S."/>
            <person name="Kuo A."/>
            <person name="Mondo S."/>
            <person name="Pangilinan J."/>
            <person name="Riley R."/>
            <person name="LaButti K."/>
            <person name="Andreopoulos B."/>
            <person name="Lipzen A."/>
            <person name="Chen C."/>
            <person name="Yan M."/>
            <person name="Daum C."/>
            <person name="Ng V."/>
            <person name="Clum A."/>
            <person name="Steindorff A."/>
            <person name="Ohm R.A."/>
            <person name="Martin F."/>
            <person name="Silar P."/>
            <person name="Natvig D.O."/>
            <person name="Lalanne C."/>
            <person name="Gautier V."/>
            <person name="Ament-Velasquez S.L."/>
            <person name="Kruys A."/>
            <person name="Hutchinson M.I."/>
            <person name="Powell A.J."/>
            <person name="Barry K."/>
            <person name="Miller A.N."/>
            <person name="Grigoriev I.V."/>
            <person name="Debuchy R."/>
            <person name="Gladieux P."/>
            <person name="Hiltunen Thoren M."/>
            <person name="Johannesson H."/>
        </authorList>
    </citation>
    <scope>NUCLEOTIDE SEQUENCE</scope>
    <source>
        <strain evidence="6">PSN243</strain>
    </source>
</reference>
<evidence type="ECO:0000313" key="6">
    <source>
        <dbReference type="EMBL" id="KAK4445315.1"/>
    </source>
</evidence>
<keyword evidence="7" id="KW-1185">Reference proteome</keyword>
<protein>
    <submittedName>
        <fullName evidence="6">Cora-like Mg2+ transporter protein-domain-containing protein</fullName>
    </submittedName>
</protein>
<evidence type="ECO:0000256" key="1">
    <source>
        <dbReference type="ARBA" id="ARBA00004141"/>
    </source>
</evidence>
<evidence type="ECO:0000256" key="4">
    <source>
        <dbReference type="ARBA" id="ARBA00023136"/>
    </source>
</evidence>
<keyword evidence="3 5" id="KW-1133">Transmembrane helix</keyword>
<name>A0AAV9GA97_9PEZI</name>
<evidence type="ECO:0000313" key="7">
    <source>
        <dbReference type="Proteomes" id="UP001321760"/>
    </source>
</evidence>
<dbReference type="Pfam" id="PF01544">
    <property type="entry name" value="CorA"/>
    <property type="match status" value="1"/>
</dbReference>
<dbReference type="Proteomes" id="UP001321760">
    <property type="component" value="Unassembled WGS sequence"/>
</dbReference>
<accession>A0AAV9GA97</accession>
<comment type="caution">
    <text evidence="6">The sequence shown here is derived from an EMBL/GenBank/DDBJ whole genome shotgun (WGS) entry which is preliminary data.</text>
</comment>
<dbReference type="GO" id="GO:0046873">
    <property type="term" value="F:metal ion transmembrane transporter activity"/>
    <property type="evidence" value="ECO:0007669"/>
    <property type="project" value="InterPro"/>
</dbReference>
<dbReference type="SUPFAM" id="SSF144083">
    <property type="entry name" value="Magnesium transport protein CorA, transmembrane region"/>
    <property type="match status" value="1"/>
</dbReference>
<gene>
    <name evidence="6" type="ORF">QBC34DRAFT_307015</name>
</gene>
<reference evidence="6" key="2">
    <citation type="submission" date="2023-05" db="EMBL/GenBank/DDBJ databases">
        <authorList>
            <consortium name="Lawrence Berkeley National Laboratory"/>
            <person name="Steindorff A."/>
            <person name="Hensen N."/>
            <person name="Bonometti L."/>
            <person name="Westerberg I."/>
            <person name="Brannstrom I.O."/>
            <person name="Guillou S."/>
            <person name="Cros-Aarteil S."/>
            <person name="Calhoun S."/>
            <person name="Haridas S."/>
            <person name="Kuo A."/>
            <person name="Mondo S."/>
            <person name="Pangilinan J."/>
            <person name="Riley R."/>
            <person name="Labutti K."/>
            <person name="Andreopoulos B."/>
            <person name="Lipzen A."/>
            <person name="Chen C."/>
            <person name="Yanf M."/>
            <person name="Daum C."/>
            <person name="Ng V."/>
            <person name="Clum A."/>
            <person name="Ohm R."/>
            <person name="Martin F."/>
            <person name="Silar P."/>
            <person name="Natvig D."/>
            <person name="Lalanne C."/>
            <person name="Gautier V."/>
            <person name="Ament-Velasquez S.L."/>
            <person name="Kruys A."/>
            <person name="Hutchinson M.I."/>
            <person name="Powell A.J."/>
            <person name="Barry K."/>
            <person name="Miller A.N."/>
            <person name="Grigoriev I.V."/>
            <person name="Debuchy R."/>
            <person name="Gladieux P."/>
            <person name="Thoren M.H."/>
            <person name="Johannesson H."/>
        </authorList>
    </citation>
    <scope>NUCLEOTIDE SEQUENCE</scope>
    <source>
        <strain evidence="6">PSN243</strain>
    </source>
</reference>
<feature type="transmembrane region" description="Helical" evidence="5">
    <location>
        <begin position="445"/>
        <end position="465"/>
    </location>
</feature>
<proteinExistence type="predicted"/>
<comment type="subcellular location">
    <subcellularLocation>
        <location evidence="1">Membrane</location>
        <topology evidence="1">Multi-pass membrane protein</topology>
    </subcellularLocation>
</comment>
<keyword evidence="2 5" id="KW-0812">Transmembrane</keyword>
<evidence type="ECO:0000256" key="2">
    <source>
        <dbReference type="ARBA" id="ARBA00022692"/>
    </source>
</evidence>
<dbReference type="InterPro" id="IPR002523">
    <property type="entry name" value="MgTranspt_CorA/ZnTranspt_ZntB"/>
</dbReference>